<evidence type="ECO:0000313" key="2">
    <source>
        <dbReference type="Proteomes" id="UP000828390"/>
    </source>
</evidence>
<organism evidence="1 2">
    <name type="scientific">Dreissena polymorpha</name>
    <name type="common">Zebra mussel</name>
    <name type="synonym">Mytilus polymorpha</name>
    <dbReference type="NCBI Taxonomy" id="45954"/>
    <lineage>
        <taxon>Eukaryota</taxon>
        <taxon>Metazoa</taxon>
        <taxon>Spiralia</taxon>
        <taxon>Lophotrochozoa</taxon>
        <taxon>Mollusca</taxon>
        <taxon>Bivalvia</taxon>
        <taxon>Autobranchia</taxon>
        <taxon>Heteroconchia</taxon>
        <taxon>Euheterodonta</taxon>
        <taxon>Imparidentia</taxon>
        <taxon>Neoheterodontei</taxon>
        <taxon>Myida</taxon>
        <taxon>Dreissenoidea</taxon>
        <taxon>Dreissenidae</taxon>
        <taxon>Dreissena</taxon>
    </lineage>
</organism>
<protein>
    <submittedName>
        <fullName evidence="1">Uncharacterized protein</fullName>
    </submittedName>
</protein>
<gene>
    <name evidence="1" type="ORF">DPMN_139986</name>
</gene>
<dbReference type="Proteomes" id="UP000828390">
    <property type="component" value="Unassembled WGS sequence"/>
</dbReference>
<name>A0A9D4G6V9_DREPO</name>
<proteinExistence type="predicted"/>
<sequence length="77" mass="8603">MFVGKREIGAILNGRVCNSLKVFKKSQQMIYQQKQQQSIKSVDVPTRPVNCGPQVNQSAVTYSCGRVFDTPNMLDVP</sequence>
<comment type="caution">
    <text evidence="1">The sequence shown here is derived from an EMBL/GenBank/DDBJ whole genome shotgun (WGS) entry which is preliminary data.</text>
</comment>
<keyword evidence="2" id="KW-1185">Reference proteome</keyword>
<dbReference type="AlphaFoldDB" id="A0A9D4G6V9"/>
<dbReference type="EMBL" id="JAIWYP010000006">
    <property type="protein sequence ID" value="KAH3811576.1"/>
    <property type="molecule type" value="Genomic_DNA"/>
</dbReference>
<reference evidence="1" key="2">
    <citation type="submission" date="2020-11" db="EMBL/GenBank/DDBJ databases">
        <authorList>
            <person name="McCartney M.A."/>
            <person name="Auch B."/>
            <person name="Kono T."/>
            <person name="Mallez S."/>
            <person name="Becker A."/>
            <person name="Gohl D.M."/>
            <person name="Silverstein K.A.T."/>
            <person name="Koren S."/>
            <person name="Bechman K.B."/>
            <person name="Herman A."/>
            <person name="Abrahante J.E."/>
            <person name="Garbe J."/>
        </authorList>
    </citation>
    <scope>NUCLEOTIDE SEQUENCE</scope>
    <source>
        <strain evidence="1">Duluth1</strain>
        <tissue evidence="1">Whole animal</tissue>
    </source>
</reference>
<evidence type="ECO:0000313" key="1">
    <source>
        <dbReference type="EMBL" id="KAH3811576.1"/>
    </source>
</evidence>
<reference evidence="1" key="1">
    <citation type="journal article" date="2019" name="bioRxiv">
        <title>The Genome of the Zebra Mussel, Dreissena polymorpha: A Resource for Invasive Species Research.</title>
        <authorList>
            <person name="McCartney M.A."/>
            <person name="Auch B."/>
            <person name="Kono T."/>
            <person name="Mallez S."/>
            <person name="Zhang Y."/>
            <person name="Obille A."/>
            <person name="Becker A."/>
            <person name="Abrahante J.E."/>
            <person name="Garbe J."/>
            <person name="Badalamenti J.P."/>
            <person name="Herman A."/>
            <person name="Mangelson H."/>
            <person name="Liachko I."/>
            <person name="Sullivan S."/>
            <person name="Sone E.D."/>
            <person name="Koren S."/>
            <person name="Silverstein K.A.T."/>
            <person name="Beckman K.B."/>
            <person name="Gohl D.M."/>
        </authorList>
    </citation>
    <scope>NUCLEOTIDE SEQUENCE</scope>
    <source>
        <strain evidence="1">Duluth1</strain>
        <tissue evidence="1">Whole animal</tissue>
    </source>
</reference>
<accession>A0A9D4G6V9</accession>